<evidence type="ECO:0000313" key="1">
    <source>
        <dbReference type="EMBL" id="KAF2536990.1"/>
    </source>
</evidence>
<reference evidence="1" key="1">
    <citation type="submission" date="2019-12" db="EMBL/GenBank/DDBJ databases">
        <title>Genome sequencing and annotation of Brassica cretica.</title>
        <authorList>
            <person name="Studholme D.J."/>
            <person name="Sarris P.F."/>
        </authorList>
    </citation>
    <scope>NUCLEOTIDE SEQUENCE</scope>
    <source>
        <strain evidence="1">PFS-001/15</strain>
        <tissue evidence="1">Leaf</tissue>
    </source>
</reference>
<proteinExistence type="predicted"/>
<dbReference type="EMBL" id="QGKW02002228">
    <property type="protein sequence ID" value="KAF2536990.1"/>
    <property type="molecule type" value="Genomic_DNA"/>
</dbReference>
<dbReference type="AlphaFoldDB" id="A0A8S9FTB5"/>
<dbReference type="Proteomes" id="UP000712281">
    <property type="component" value="Unassembled WGS sequence"/>
</dbReference>
<gene>
    <name evidence="1" type="ORF">F2Q68_00020019</name>
</gene>
<sequence length="205" mass="22760">MKRNRLSPWLVDEPTNLSLSLRGSSRKRIVFFGGCRRGRKSLIISLSVGLLDGKGLLSLFDSFSRWLSSTATELSVGGSPQRRQSSLSPALLDSLRDQLAFDVCLEKERSGSFINTASNENNAVVDDDGTCRPPGVRAAKARGKKPVIESKGLSDFQTMWSIKKEDLAMKEKLSKMKLRESLIAKQVPLADYEEALKKKLINELM</sequence>
<comment type="caution">
    <text evidence="1">The sequence shown here is derived from an EMBL/GenBank/DDBJ whole genome shotgun (WGS) entry which is preliminary data.</text>
</comment>
<evidence type="ECO:0000313" key="2">
    <source>
        <dbReference type="Proteomes" id="UP000712281"/>
    </source>
</evidence>
<accession>A0A8S9FTB5</accession>
<name>A0A8S9FTB5_BRACR</name>
<evidence type="ECO:0008006" key="3">
    <source>
        <dbReference type="Google" id="ProtNLM"/>
    </source>
</evidence>
<protein>
    <recommendedName>
        <fullName evidence="3">No apical meristem-associated C-terminal domain-containing protein</fullName>
    </recommendedName>
</protein>
<organism evidence="1 2">
    <name type="scientific">Brassica cretica</name>
    <name type="common">Mustard</name>
    <dbReference type="NCBI Taxonomy" id="69181"/>
    <lineage>
        <taxon>Eukaryota</taxon>
        <taxon>Viridiplantae</taxon>
        <taxon>Streptophyta</taxon>
        <taxon>Embryophyta</taxon>
        <taxon>Tracheophyta</taxon>
        <taxon>Spermatophyta</taxon>
        <taxon>Magnoliopsida</taxon>
        <taxon>eudicotyledons</taxon>
        <taxon>Gunneridae</taxon>
        <taxon>Pentapetalae</taxon>
        <taxon>rosids</taxon>
        <taxon>malvids</taxon>
        <taxon>Brassicales</taxon>
        <taxon>Brassicaceae</taxon>
        <taxon>Brassiceae</taxon>
        <taxon>Brassica</taxon>
    </lineage>
</organism>